<gene>
    <name evidence="1" type="ORF">JKP88DRAFT_347132</name>
</gene>
<protein>
    <submittedName>
        <fullName evidence="1">Uncharacterized protein</fullName>
    </submittedName>
</protein>
<organism evidence="1 2">
    <name type="scientific">Tribonema minus</name>
    <dbReference type="NCBI Taxonomy" id="303371"/>
    <lineage>
        <taxon>Eukaryota</taxon>
        <taxon>Sar</taxon>
        <taxon>Stramenopiles</taxon>
        <taxon>Ochrophyta</taxon>
        <taxon>PX clade</taxon>
        <taxon>Xanthophyceae</taxon>
        <taxon>Tribonematales</taxon>
        <taxon>Tribonemataceae</taxon>
        <taxon>Tribonema</taxon>
    </lineage>
</organism>
<reference evidence="1" key="1">
    <citation type="submission" date="2021-02" db="EMBL/GenBank/DDBJ databases">
        <title>First Annotated Genome of the Yellow-green Alga Tribonema minus.</title>
        <authorList>
            <person name="Mahan K.M."/>
        </authorList>
    </citation>
    <scope>NUCLEOTIDE SEQUENCE</scope>
    <source>
        <strain evidence="1">UTEX B ZZ1240</strain>
    </source>
</reference>
<name>A0A836C9R1_9STRA</name>
<evidence type="ECO:0000313" key="2">
    <source>
        <dbReference type="Proteomes" id="UP000664859"/>
    </source>
</evidence>
<accession>A0A836C9R1</accession>
<comment type="caution">
    <text evidence="1">The sequence shown here is derived from an EMBL/GenBank/DDBJ whole genome shotgun (WGS) entry which is preliminary data.</text>
</comment>
<keyword evidence="2" id="KW-1185">Reference proteome</keyword>
<dbReference type="AlphaFoldDB" id="A0A836C9R1"/>
<evidence type="ECO:0000313" key="1">
    <source>
        <dbReference type="EMBL" id="KAG5176546.1"/>
    </source>
</evidence>
<proteinExistence type="predicted"/>
<dbReference type="EMBL" id="JAFCMP010000536">
    <property type="protein sequence ID" value="KAG5176546.1"/>
    <property type="molecule type" value="Genomic_DNA"/>
</dbReference>
<dbReference type="Proteomes" id="UP000664859">
    <property type="component" value="Unassembled WGS sequence"/>
</dbReference>
<dbReference type="OrthoDB" id="206534at2759"/>
<sequence>MPFLARVRHSLALLVASGAVLCELLHVFARQLKPRAPRSNNPRAAVRCSAHDFLALLLHNTYHAYTYHAYGSISPMCTLLLAFFKDLIGELLLVKAASADTARALGFNSYGDAECVQWQSVQWLRCAHVFSATELPMQRAGWLFTLAEYHQMTNNHAEQGQCLITRASSTACPYGTASASRARCTARLRAGSTR</sequence>